<dbReference type="GO" id="GO:0015074">
    <property type="term" value="P:DNA integration"/>
    <property type="evidence" value="ECO:0007669"/>
    <property type="project" value="InterPro"/>
</dbReference>
<dbReference type="Pfam" id="PF01498">
    <property type="entry name" value="HTH_Tnp_Tc3_2"/>
    <property type="match status" value="1"/>
</dbReference>
<dbReference type="InterPro" id="IPR002492">
    <property type="entry name" value="Transposase_Tc1-like"/>
</dbReference>
<proteinExistence type="predicted"/>
<sequence length="135" mass="15517">MLQVGWAISGVAPELDVSHTSIPRRSGTGRVIVTQPEQDNNLVRYIREHPFHICRRDIQETGFPGSESTSRNRIHERNISCRRDIQETGFPGSESTSRNRIHERNIRGYLAAIKLGLTEKQLRQRLRFAETHLCT</sequence>
<dbReference type="GO" id="GO:0006313">
    <property type="term" value="P:DNA transposition"/>
    <property type="evidence" value="ECO:0007669"/>
    <property type="project" value="InterPro"/>
</dbReference>
<dbReference type="Proteomes" id="UP001458880">
    <property type="component" value="Unassembled WGS sequence"/>
</dbReference>
<evidence type="ECO:0000313" key="2">
    <source>
        <dbReference type="EMBL" id="KAK9759187.1"/>
    </source>
</evidence>
<gene>
    <name evidence="2" type="ORF">QE152_g7</name>
</gene>
<accession>A0AAW1NKX5</accession>
<protein>
    <submittedName>
        <fullName evidence="2">Transposase</fullName>
    </submittedName>
</protein>
<feature type="domain" description="Transposase Tc1-like" evidence="1">
    <location>
        <begin position="83"/>
        <end position="133"/>
    </location>
</feature>
<evidence type="ECO:0000313" key="3">
    <source>
        <dbReference type="Proteomes" id="UP001458880"/>
    </source>
</evidence>
<reference evidence="2 3" key="1">
    <citation type="journal article" date="2024" name="BMC Genomics">
        <title>De novo assembly and annotation of Popillia japonica's genome with initial clues to its potential as an invasive pest.</title>
        <authorList>
            <person name="Cucini C."/>
            <person name="Boschi S."/>
            <person name="Funari R."/>
            <person name="Cardaioli E."/>
            <person name="Iannotti N."/>
            <person name="Marturano G."/>
            <person name="Paoli F."/>
            <person name="Bruttini M."/>
            <person name="Carapelli A."/>
            <person name="Frati F."/>
            <person name="Nardi F."/>
        </authorList>
    </citation>
    <scope>NUCLEOTIDE SEQUENCE [LARGE SCALE GENOMIC DNA]</scope>
    <source>
        <strain evidence="2">DMR45628</strain>
    </source>
</reference>
<comment type="caution">
    <text evidence="2">The sequence shown here is derived from an EMBL/GenBank/DDBJ whole genome shotgun (WGS) entry which is preliminary data.</text>
</comment>
<evidence type="ECO:0000259" key="1">
    <source>
        <dbReference type="Pfam" id="PF01498"/>
    </source>
</evidence>
<name>A0AAW1NKX5_POPJA</name>
<keyword evidence="3" id="KW-1185">Reference proteome</keyword>
<dbReference type="AlphaFoldDB" id="A0AAW1NKX5"/>
<organism evidence="2 3">
    <name type="scientific">Popillia japonica</name>
    <name type="common">Japanese beetle</name>
    <dbReference type="NCBI Taxonomy" id="7064"/>
    <lineage>
        <taxon>Eukaryota</taxon>
        <taxon>Metazoa</taxon>
        <taxon>Ecdysozoa</taxon>
        <taxon>Arthropoda</taxon>
        <taxon>Hexapoda</taxon>
        <taxon>Insecta</taxon>
        <taxon>Pterygota</taxon>
        <taxon>Neoptera</taxon>
        <taxon>Endopterygota</taxon>
        <taxon>Coleoptera</taxon>
        <taxon>Polyphaga</taxon>
        <taxon>Scarabaeiformia</taxon>
        <taxon>Scarabaeidae</taxon>
        <taxon>Rutelinae</taxon>
        <taxon>Popillia</taxon>
    </lineage>
</organism>
<dbReference type="EMBL" id="JASPKY010000001">
    <property type="protein sequence ID" value="KAK9759187.1"/>
    <property type="molecule type" value="Genomic_DNA"/>
</dbReference>
<dbReference type="GO" id="GO:0003677">
    <property type="term" value="F:DNA binding"/>
    <property type="evidence" value="ECO:0007669"/>
    <property type="project" value="InterPro"/>
</dbReference>